<reference evidence="2 3" key="1">
    <citation type="submission" date="2019-02" db="EMBL/GenBank/DDBJ databases">
        <title>Genome sequencing of the rare red list fungi Bondarzewia mesenterica.</title>
        <authorList>
            <person name="Buettner E."/>
            <person name="Kellner H."/>
        </authorList>
    </citation>
    <scope>NUCLEOTIDE SEQUENCE [LARGE SCALE GENOMIC DNA]</scope>
    <source>
        <strain evidence="2 3">DSM 108281</strain>
    </source>
</reference>
<organism evidence="2 3">
    <name type="scientific">Bondarzewia mesenterica</name>
    <dbReference type="NCBI Taxonomy" id="1095465"/>
    <lineage>
        <taxon>Eukaryota</taxon>
        <taxon>Fungi</taxon>
        <taxon>Dikarya</taxon>
        <taxon>Basidiomycota</taxon>
        <taxon>Agaricomycotina</taxon>
        <taxon>Agaricomycetes</taxon>
        <taxon>Russulales</taxon>
        <taxon>Bondarzewiaceae</taxon>
        <taxon>Bondarzewia</taxon>
    </lineage>
</organism>
<gene>
    <name evidence="2" type="ORF">EW146_g3192</name>
</gene>
<evidence type="ECO:0000313" key="3">
    <source>
        <dbReference type="Proteomes" id="UP000310158"/>
    </source>
</evidence>
<dbReference type="AlphaFoldDB" id="A0A4S4LYS0"/>
<feature type="compositionally biased region" description="Basic and acidic residues" evidence="1">
    <location>
        <begin position="80"/>
        <end position="100"/>
    </location>
</feature>
<proteinExistence type="predicted"/>
<protein>
    <submittedName>
        <fullName evidence="2">Uncharacterized protein</fullName>
    </submittedName>
</protein>
<keyword evidence="3" id="KW-1185">Reference proteome</keyword>
<dbReference type="Proteomes" id="UP000310158">
    <property type="component" value="Unassembled WGS sequence"/>
</dbReference>
<evidence type="ECO:0000313" key="2">
    <source>
        <dbReference type="EMBL" id="THH17665.1"/>
    </source>
</evidence>
<comment type="caution">
    <text evidence="2">The sequence shown here is derived from an EMBL/GenBank/DDBJ whole genome shotgun (WGS) entry which is preliminary data.</text>
</comment>
<evidence type="ECO:0000256" key="1">
    <source>
        <dbReference type="SAM" id="MobiDB-lite"/>
    </source>
</evidence>
<sequence length="122" mass="13763">MVPPHLLEQARQADAAKVAQIRGRGHQRYAKPQITKVPNGRIQMVKKGAEKPRSRPVRRCYLCNLVNHFTRACSKCLLDKGKAPADPSHSLRDHYDDRGGTDGPCYDQDWSVDPDVYGHQTD</sequence>
<feature type="region of interest" description="Disordered" evidence="1">
    <location>
        <begin position="80"/>
        <end position="122"/>
    </location>
</feature>
<name>A0A4S4LYS0_9AGAM</name>
<dbReference type="EMBL" id="SGPL01000102">
    <property type="protein sequence ID" value="THH17665.1"/>
    <property type="molecule type" value="Genomic_DNA"/>
</dbReference>
<accession>A0A4S4LYS0</accession>